<reference evidence="2" key="1">
    <citation type="journal article" date="2023" name="Science">
        <title>Genome structures resolve the early diversification of teleost fishes.</title>
        <authorList>
            <person name="Parey E."/>
            <person name="Louis A."/>
            <person name="Montfort J."/>
            <person name="Bouchez O."/>
            <person name="Roques C."/>
            <person name="Iampietro C."/>
            <person name="Lluch J."/>
            <person name="Castinel A."/>
            <person name="Donnadieu C."/>
            <person name="Desvignes T."/>
            <person name="Floi Bucao C."/>
            <person name="Jouanno E."/>
            <person name="Wen M."/>
            <person name="Mejri S."/>
            <person name="Dirks R."/>
            <person name="Jansen H."/>
            <person name="Henkel C."/>
            <person name="Chen W.J."/>
            <person name="Zahm M."/>
            <person name="Cabau C."/>
            <person name="Klopp C."/>
            <person name="Thompson A.W."/>
            <person name="Robinson-Rechavi M."/>
            <person name="Braasch I."/>
            <person name="Lecointre G."/>
            <person name="Bobe J."/>
            <person name="Postlethwait J.H."/>
            <person name="Berthelot C."/>
            <person name="Roest Crollius H."/>
            <person name="Guiguen Y."/>
        </authorList>
    </citation>
    <scope>NUCLEOTIDE SEQUENCE</scope>
    <source>
        <strain evidence="2">NC1722</strain>
    </source>
</reference>
<dbReference type="SUPFAM" id="SSF53098">
    <property type="entry name" value="Ribonuclease H-like"/>
    <property type="match status" value="1"/>
</dbReference>
<organism evidence="2 3">
    <name type="scientific">Aldrovandia affinis</name>
    <dbReference type="NCBI Taxonomy" id="143900"/>
    <lineage>
        <taxon>Eukaryota</taxon>
        <taxon>Metazoa</taxon>
        <taxon>Chordata</taxon>
        <taxon>Craniata</taxon>
        <taxon>Vertebrata</taxon>
        <taxon>Euteleostomi</taxon>
        <taxon>Actinopterygii</taxon>
        <taxon>Neopterygii</taxon>
        <taxon>Teleostei</taxon>
        <taxon>Notacanthiformes</taxon>
        <taxon>Halosauridae</taxon>
        <taxon>Aldrovandia</taxon>
    </lineage>
</organism>
<dbReference type="EMBL" id="JAINUG010000053">
    <property type="protein sequence ID" value="KAJ8404443.1"/>
    <property type="molecule type" value="Genomic_DNA"/>
</dbReference>
<dbReference type="Pfam" id="PF18701">
    <property type="entry name" value="DUF5641"/>
    <property type="match status" value="1"/>
</dbReference>
<feature type="domain" description="Integrase catalytic" evidence="1">
    <location>
        <begin position="633"/>
        <end position="819"/>
    </location>
</feature>
<dbReference type="InterPro" id="IPR043502">
    <property type="entry name" value="DNA/RNA_pol_sf"/>
</dbReference>
<dbReference type="GO" id="GO:0003676">
    <property type="term" value="F:nucleic acid binding"/>
    <property type="evidence" value="ECO:0007669"/>
    <property type="project" value="InterPro"/>
</dbReference>
<dbReference type="Pfam" id="PF05380">
    <property type="entry name" value="Peptidase_A17"/>
    <property type="match status" value="1"/>
</dbReference>
<accession>A0AAD7WPP8</accession>
<sequence length="948" mass="108498">MCDIERMFHQFHVKAEDQDYLRFLWWENGDLEAQPSIYRMKVHLFGAASSPGCANYGLKHLAAEGRGHFSEDTIKFIHRNFYVDDGLSSVASKGQAIQLVKEARELCRTGKLRLHKFISNSKEVLAAIPKEECAEAAKDLDMALGELHMERALGVQWCVASDEFQFRVVVKENPLTRRGVLSTVASVYDPLGFVAPFILVGKQILQQMCRDKLSWDDALPDDLRPLWEFWLQDLQNLAGVKIKRCYIPSSFEVQRYELHHFSDASVSGYGECSYLRAVSASNEVHCSLVMGKSRVAPTKVTTIPRLELSAAVVAVRTSDMLKKELEVDCLREFFWTDSKVVLGYINNEARRFHVYVANRVEHIKQSTESAQWMYVASGENPADHASRGLTAEQLVASNWFTGPDLLWQKELPSGVVKVGEIASSDPELKKAQVHDTQAKEVRSLLDRLHKFSDWSRMVKAIARLKRWARETKGLKPRSCEATSLEERRDAELTIIKMVQQATLSQEMQCIQRHKETRIKDKANKLHKLGPFLDDQGVLRVGGRLTHAALHPHVKHPAVLPRDSHVSALLVKHYHERVHHQGRGMTMNALRSSGIWILGCSKAVSSHIYKCTTCRKFRRCTEQQRMADLPEERMETTPPFTYCGIDCFGPFYVKEGRKELKRYGLLLTCMCSRAVHIEMLDDLTTDAFINALRSFIAIRGTVRQIRCDQGTNFVGARREFVQALKEMDQEELKELGCEFIMNIPASSHMGGVWERQIRTIRSVLTSILEQSARQLDCSSLRTFLYEVMAVVNSRPLTTDYLNDASSPEPLTPNHILTMKSTILSPPPGKFVKEDLYLRKRWRRVQLLANNFWARWKKEYLLNLQHRQKWIKDRRNAKVNDVVLLQDDATPRNKWKLAKVIEVYPGKDGRVRRLKLLISDSTLDGKGKRISKPVHLERPIQKTVTLLEAD</sequence>
<dbReference type="PANTHER" id="PTHR47331:SF5">
    <property type="entry name" value="RIBONUCLEASE H"/>
    <property type="match status" value="1"/>
</dbReference>
<dbReference type="Proteomes" id="UP001221898">
    <property type="component" value="Unassembled WGS sequence"/>
</dbReference>
<dbReference type="PROSITE" id="PS50994">
    <property type="entry name" value="INTEGRASE"/>
    <property type="match status" value="1"/>
</dbReference>
<comment type="caution">
    <text evidence="2">The sequence shown here is derived from an EMBL/GenBank/DDBJ whole genome shotgun (WGS) entry which is preliminary data.</text>
</comment>
<proteinExistence type="predicted"/>
<evidence type="ECO:0000313" key="3">
    <source>
        <dbReference type="Proteomes" id="UP001221898"/>
    </source>
</evidence>
<protein>
    <recommendedName>
        <fullName evidence="1">Integrase catalytic domain-containing protein</fullName>
    </recommendedName>
</protein>
<dbReference type="InterPro" id="IPR008042">
    <property type="entry name" value="Retrotrans_Pao"/>
</dbReference>
<dbReference type="AlphaFoldDB" id="A0AAD7WPP8"/>
<dbReference type="SUPFAM" id="SSF56672">
    <property type="entry name" value="DNA/RNA polymerases"/>
    <property type="match status" value="1"/>
</dbReference>
<dbReference type="InterPro" id="IPR001584">
    <property type="entry name" value="Integrase_cat-core"/>
</dbReference>
<dbReference type="PANTHER" id="PTHR47331">
    <property type="entry name" value="PHD-TYPE DOMAIN-CONTAINING PROTEIN"/>
    <property type="match status" value="1"/>
</dbReference>
<dbReference type="InterPro" id="IPR036397">
    <property type="entry name" value="RNaseH_sf"/>
</dbReference>
<dbReference type="InterPro" id="IPR012337">
    <property type="entry name" value="RNaseH-like_sf"/>
</dbReference>
<keyword evidence="3" id="KW-1185">Reference proteome</keyword>
<dbReference type="Gene3D" id="3.30.420.10">
    <property type="entry name" value="Ribonuclease H-like superfamily/Ribonuclease H"/>
    <property type="match status" value="1"/>
</dbReference>
<dbReference type="InterPro" id="IPR040676">
    <property type="entry name" value="DUF5641"/>
</dbReference>
<evidence type="ECO:0000313" key="2">
    <source>
        <dbReference type="EMBL" id="KAJ8404443.1"/>
    </source>
</evidence>
<dbReference type="GO" id="GO:0015074">
    <property type="term" value="P:DNA integration"/>
    <property type="evidence" value="ECO:0007669"/>
    <property type="project" value="InterPro"/>
</dbReference>
<gene>
    <name evidence="2" type="ORF">AAFF_G00337100</name>
</gene>
<name>A0AAD7WPP8_9TELE</name>
<evidence type="ECO:0000259" key="1">
    <source>
        <dbReference type="PROSITE" id="PS50994"/>
    </source>
</evidence>